<sequence length="104" mass="12050">MNKVELSSIKCLRYYFKHFCFSPLLVYLQLLLFSKDRKTLLSWQVAVARLVGLGDPVKTPIKAETNVQFDLLQTQIIKPQQFYKIWSVDGFGKAIDNLQNITPK</sequence>
<gene>
    <name evidence="1" type="ORF">VB776_15880</name>
</gene>
<organism evidence="1 2">
    <name type="scientific">Arcicella gelida</name>
    <dbReference type="NCBI Taxonomy" id="2984195"/>
    <lineage>
        <taxon>Bacteria</taxon>
        <taxon>Pseudomonadati</taxon>
        <taxon>Bacteroidota</taxon>
        <taxon>Cytophagia</taxon>
        <taxon>Cytophagales</taxon>
        <taxon>Flectobacillaceae</taxon>
        <taxon>Arcicella</taxon>
    </lineage>
</organism>
<accession>A0ABU5S7F6</accession>
<evidence type="ECO:0000313" key="2">
    <source>
        <dbReference type="Proteomes" id="UP001303899"/>
    </source>
</evidence>
<dbReference type="EMBL" id="JAYGIL010000021">
    <property type="protein sequence ID" value="MEA5404413.1"/>
    <property type="molecule type" value="Genomic_DNA"/>
</dbReference>
<dbReference type="RefSeq" id="WP_323697756.1">
    <property type="nucleotide sequence ID" value="NZ_JAYGIL010000021.1"/>
</dbReference>
<proteinExistence type="predicted"/>
<evidence type="ECO:0000313" key="1">
    <source>
        <dbReference type="EMBL" id="MEA5404413.1"/>
    </source>
</evidence>
<comment type="caution">
    <text evidence="1">The sequence shown here is derived from an EMBL/GenBank/DDBJ whole genome shotgun (WGS) entry which is preliminary data.</text>
</comment>
<dbReference type="Proteomes" id="UP001303899">
    <property type="component" value="Unassembled WGS sequence"/>
</dbReference>
<protein>
    <submittedName>
        <fullName evidence="1">Uncharacterized protein</fullName>
    </submittedName>
</protein>
<name>A0ABU5S7F6_9BACT</name>
<keyword evidence="2" id="KW-1185">Reference proteome</keyword>
<reference evidence="1 2" key="1">
    <citation type="submission" date="2023-12" db="EMBL/GenBank/DDBJ databases">
        <title>Novel species of the genus Arcicella isolated from rivers.</title>
        <authorList>
            <person name="Lu H."/>
        </authorList>
    </citation>
    <scope>NUCLEOTIDE SEQUENCE [LARGE SCALE GENOMIC DNA]</scope>
    <source>
        <strain evidence="1 2">DC2W</strain>
    </source>
</reference>